<proteinExistence type="predicted"/>
<evidence type="ECO:0000256" key="2">
    <source>
        <dbReference type="ARBA" id="ARBA00023180"/>
    </source>
</evidence>
<name>A0A1E7ZC77_9ALTE</name>
<dbReference type="Proteomes" id="UP000175691">
    <property type="component" value="Unassembled WGS sequence"/>
</dbReference>
<dbReference type="Gene3D" id="3.40.50.300">
    <property type="entry name" value="P-loop containing nucleotide triphosphate hydrolases"/>
    <property type="match status" value="1"/>
</dbReference>
<dbReference type="PANTHER" id="PTHR10605:SF56">
    <property type="entry name" value="BIFUNCTIONAL HEPARAN SULFATE N-DEACETYLASE_N-SULFOTRANSFERASE"/>
    <property type="match status" value="1"/>
</dbReference>
<evidence type="ECO:0000259" key="3">
    <source>
        <dbReference type="Pfam" id="PF00685"/>
    </source>
</evidence>
<dbReference type="InterPro" id="IPR027417">
    <property type="entry name" value="P-loop_NTPase"/>
</dbReference>
<dbReference type="EMBL" id="MDHN01000020">
    <property type="protein sequence ID" value="OFC71054.1"/>
    <property type="molecule type" value="Genomic_DNA"/>
</dbReference>
<organism evidence="4 5">
    <name type="scientific">Alteromonas confluentis</name>
    <dbReference type="NCBI Taxonomy" id="1656094"/>
    <lineage>
        <taxon>Bacteria</taxon>
        <taxon>Pseudomonadati</taxon>
        <taxon>Pseudomonadota</taxon>
        <taxon>Gammaproteobacteria</taxon>
        <taxon>Alteromonadales</taxon>
        <taxon>Alteromonadaceae</taxon>
        <taxon>Alteromonas/Salinimonas group</taxon>
        <taxon>Alteromonas</taxon>
    </lineage>
</organism>
<dbReference type="AlphaFoldDB" id="A0A1E7ZC77"/>
<dbReference type="Pfam" id="PF00685">
    <property type="entry name" value="Sulfotransfer_1"/>
    <property type="match status" value="1"/>
</dbReference>
<dbReference type="InterPro" id="IPR000863">
    <property type="entry name" value="Sulfotransferase_dom"/>
</dbReference>
<dbReference type="STRING" id="1656094.BFC18_10085"/>
<dbReference type="PANTHER" id="PTHR10605">
    <property type="entry name" value="HEPARAN SULFATE SULFOTRANSFERASE"/>
    <property type="match status" value="1"/>
</dbReference>
<protein>
    <submittedName>
        <fullName evidence="4">Sulfotransferase</fullName>
    </submittedName>
</protein>
<dbReference type="RefSeq" id="WP_070125192.1">
    <property type="nucleotide sequence ID" value="NZ_MDHN01000020.1"/>
</dbReference>
<keyword evidence="5" id="KW-1185">Reference proteome</keyword>
<dbReference type="OrthoDB" id="9075305at2"/>
<evidence type="ECO:0000313" key="4">
    <source>
        <dbReference type="EMBL" id="OFC71054.1"/>
    </source>
</evidence>
<keyword evidence="2" id="KW-0325">Glycoprotein</keyword>
<comment type="caution">
    <text evidence="4">The sequence shown here is derived from an EMBL/GenBank/DDBJ whole genome shotgun (WGS) entry which is preliminary data.</text>
</comment>
<dbReference type="GO" id="GO:0008146">
    <property type="term" value="F:sulfotransferase activity"/>
    <property type="evidence" value="ECO:0007669"/>
    <property type="project" value="InterPro"/>
</dbReference>
<gene>
    <name evidence="4" type="ORF">BFC18_10085</name>
</gene>
<evidence type="ECO:0000256" key="1">
    <source>
        <dbReference type="ARBA" id="ARBA00022679"/>
    </source>
</evidence>
<keyword evidence="1 4" id="KW-0808">Transferase</keyword>
<evidence type="ECO:0000313" key="5">
    <source>
        <dbReference type="Proteomes" id="UP000175691"/>
    </source>
</evidence>
<accession>A0A1E7ZC77</accession>
<dbReference type="InterPro" id="IPR037359">
    <property type="entry name" value="NST/OST"/>
</dbReference>
<reference evidence="4 5" key="1">
    <citation type="submission" date="2016-08" db="EMBL/GenBank/DDBJ databases">
        <authorList>
            <person name="Seilhamer J.J."/>
        </authorList>
    </citation>
    <scope>NUCLEOTIDE SEQUENCE [LARGE SCALE GENOMIC DNA]</scope>
    <source>
        <strain evidence="4 5">KCTC 42603</strain>
    </source>
</reference>
<sequence length="282" mass="33271">MSQQDFNMDFIGIGSGKCGSTWLFENLVQHPEIFDGNPKEIHYFGDLYEQQTFDWYKGLFNGAGDKRKGEFSISYMYHPDAAERIYQHFPDVKIIAMVRDPVARTYSDYQHFIRKGDLPPDYPFSQYIKDEGKLRFGYYTDYLVPFFERFPKENILVLVLEEMQHDLAECYRRIFEFIGVEDISFLPEGVEEKRNQAVNYRFLKLENILVRCYRFMARRGMTGFAERLKRSGVAQMVRRFNAKSEPIPGMDAASKEKLKAIFEDEQLRLANLLGREGQIWTR</sequence>
<dbReference type="SUPFAM" id="SSF52540">
    <property type="entry name" value="P-loop containing nucleoside triphosphate hydrolases"/>
    <property type="match status" value="1"/>
</dbReference>
<feature type="domain" description="Sulfotransferase" evidence="3">
    <location>
        <begin position="10"/>
        <end position="181"/>
    </location>
</feature>